<dbReference type="PROSITE" id="PS00831">
    <property type="entry name" value="RIBOSOMAL_L27"/>
    <property type="match status" value="1"/>
</dbReference>
<dbReference type="GO" id="GO:0003735">
    <property type="term" value="F:structural constituent of ribosome"/>
    <property type="evidence" value="ECO:0007669"/>
    <property type="project" value="InterPro"/>
</dbReference>
<dbReference type="GO" id="GO:1990904">
    <property type="term" value="C:ribonucleoprotein complex"/>
    <property type="evidence" value="ECO:0007669"/>
    <property type="project" value="UniProtKB-KW"/>
</dbReference>
<comment type="similarity">
    <text evidence="1">Belongs to the bacterial ribosomal protein bL27 family.</text>
</comment>
<protein>
    <submittedName>
        <fullName evidence="4">Putative 50S ribosomal protein L27</fullName>
    </submittedName>
</protein>
<dbReference type="InterPro" id="IPR018261">
    <property type="entry name" value="Ribosomal_bL27_CS"/>
</dbReference>
<dbReference type="PRINTS" id="PR00063">
    <property type="entry name" value="RIBOSOMALL27"/>
</dbReference>
<dbReference type="PANTHER" id="PTHR15893">
    <property type="entry name" value="RIBOSOMAL PROTEIN L27"/>
    <property type="match status" value="1"/>
</dbReference>
<evidence type="ECO:0000313" key="4">
    <source>
        <dbReference type="EMBL" id="BAP19092.1"/>
    </source>
</evidence>
<sequence>MAKKKVGGSSKNGRDSIGRRLGIKINNLQSIKPGQIILRQRGQRYKCGDNVYMGIDHTIHSFINGFVFFYKKQNKSFVSVIK</sequence>
<evidence type="ECO:0000256" key="3">
    <source>
        <dbReference type="ARBA" id="ARBA00023274"/>
    </source>
</evidence>
<dbReference type="SUPFAM" id="SSF110324">
    <property type="entry name" value="Ribosomal L27 protein-like"/>
    <property type="match status" value="1"/>
</dbReference>
<dbReference type="Pfam" id="PF01016">
    <property type="entry name" value="Ribosomal_L27"/>
    <property type="match status" value="1"/>
</dbReference>
<reference evidence="4" key="1">
    <citation type="journal article" date="2014" name="PLoS ONE">
        <title>An unclassified microorganism: novel pathogen candidate lurking in human airways.</title>
        <authorList>
            <person name="Fukuda K."/>
            <person name="Yatera K."/>
            <person name="Ogawa M."/>
            <person name="Kawanami T."/>
            <person name="Yamasaki K."/>
            <person name="Noguchi S."/>
            <person name="Murphy R.S."/>
            <person name="Mukae H."/>
            <person name="Taniguchi H."/>
        </authorList>
    </citation>
    <scope>NUCLEOTIDE SEQUENCE</scope>
    <source>
        <strain evidence="4">IOLA-A4PG</strain>
    </source>
</reference>
<keyword evidence="2 4" id="KW-0689">Ribosomal protein</keyword>
<name>A0A077JJM0_9ZZZZ</name>
<keyword evidence="3" id="KW-0687">Ribonucleoprotein</keyword>
<dbReference type="InterPro" id="IPR001684">
    <property type="entry name" value="Ribosomal_bL27"/>
</dbReference>
<dbReference type="EMBL" id="AB828323">
    <property type="protein sequence ID" value="BAP19092.1"/>
    <property type="molecule type" value="Genomic_DNA"/>
</dbReference>
<dbReference type="Gene3D" id="2.40.50.100">
    <property type="match status" value="1"/>
</dbReference>
<accession>A0A077JJM0</accession>
<evidence type="ECO:0000256" key="1">
    <source>
        <dbReference type="ARBA" id="ARBA00010797"/>
    </source>
</evidence>
<proteinExistence type="inferred from homology"/>
<evidence type="ECO:0000256" key="2">
    <source>
        <dbReference type="ARBA" id="ARBA00022980"/>
    </source>
</evidence>
<dbReference type="AlphaFoldDB" id="A0A077JJM0"/>
<organism evidence="4">
    <name type="scientific">uncultured microorganism</name>
    <dbReference type="NCBI Taxonomy" id="358574"/>
    <lineage>
        <taxon>unclassified sequences</taxon>
        <taxon>environmental samples</taxon>
    </lineage>
</organism>
<dbReference type="PANTHER" id="PTHR15893:SF0">
    <property type="entry name" value="LARGE RIBOSOMAL SUBUNIT PROTEIN BL27M"/>
    <property type="match status" value="1"/>
</dbReference>